<sequence length="222" mass="24385">MLETGNQEATVCISDDSGFFICSKFGHNRCSAPEEGTIMSASTTATPVSHYSLTLYHVFEIPATIYPLCLSLHFIIPTYAFVTLATSPIVQGQYKSQPRKPYSSGENNLGIILVSGARCSLRKSSFSARAGLVVTTFTLDKAHRLWRCPLSLPKTPVSTVPANYAFILTSSCHGTAYPFSDRGTLDDRYGAVHTPKHVSAMMAWRYCYSTSSKCYKETPQIP</sequence>
<reference key="2">
    <citation type="submission" date="2011-10" db="EMBL/GenBank/DDBJ databases">
        <title>The genome and transcriptome sequence of Clonorchis sinensis provide insights into the carcinogenic liver fluke.</title>
        <authorList>
            <person name="Wang X."/>
            <person name="Huang Y."/>
            <person name="Chen W."/>
            <person name="Liu H."/>
            <person name="Guo L."/>
            <person name="Chen Y."/>
            <person name="Luo F."/>
            <person name="Zhou W."/>
            <person name="Sun J."/>
            <person name="Mao Q."/>
            <person name="Liang P."/>
            <person name="Zhou C."/>
            <person name="Tian Y."/>
            <person name="Men J."/>
            <person name="Lv X."/>
            <person name="Huang L."/>
            <person name="Zhou J."/>
            <person name="Hu Y."/>
            <person name="Li R."/>
            <person name="Zhang F."/>
            <person name="Lei H."/>
            <person name="Li X."/>
            <person name="Hu X."/>
            <person name="Liang C."/>
            <person name="Xu J."/>
            <person name="Wu Z."/>
            <person name="Yu X."/>
        </authorList>
    </citation>
    <scope>NUCLEOTIDE SEQUENCE</scope>
    <source>
        <strain>Henan</strain>
    </source>
</reference>
<evidence type="ECO:0000313" key="1">
    <source>
        <dbReference type="EMBL" id="GAA51431.1"/>
    </source>
</evidence>
<evidence type="ECO:0000313" key="2">
    <source>
        <dbReference type="Proteomes" id="UP000008909"/>
    </source>
</evidence>
<dbReference type="Proteomes" id="UP000008909">
    <property type="component" value="Unassembled WGS sequence"/>
</dbReference>
<dbReference type="AlphaFoldDB" id="G7YEP8"/>
<gene>
    <name evidence="1" type="ORF">CLF_106096</name>
</gene>
<protein>
    <submittedName>
        <fullName evidence="1">Uncharacterized protein</fullName>
    </submittedName>
</protein>
<name>G7YEP8_CLOSI</name>
<keyword evidence="2" id="KW-1185">Reference proteome</keyword>
<proteinExistence type="predicted"/>
<reference evidence="1" key="1">
    <citation type="journal article" date="2011" name="Genome Biol.">
        <title>The draft genome of the carcinogenic human liver fluke Clonorchis sinensis.</title>
        <authorList>
            <person name="Wang X."/>
            <person name="Chen W."/>
            <person name="Huang Y."/>
            <person name="Sun J."/>
            <person name="Men J."/>
            <person name="Liu H."/>
            <person name="Luo F."/>
            <person name="Guo L."/>
            <person name="Lv X."/>
            <person name="Deng C."/>
            <person name="Zhou C."/>
            <person name="Fan Y."/>
            <person name="Li X."/>
            <person name="Huang L."/>
            <person name="Hu Y."/>
            <person name="Liang C."/>
            <person name="Hu X."/>
            <person name="Xu J."/>
            <person name="Yu X."/>
        </authorList>
    </citation>
    <scope>NUCLEOTIDE SEQUENCE [LARGE SCALE GENOMIC DNA]</scope>
    <source>
        <strain evidence="1">Henan</strain>
    </source>
</reference>
<organism evidence="1 2">
    <name type="scientific">Clonorchis sinensis</name>
    <name type="common">Chinese liver fluke</name>
    <dbReference type="NCBI Taxonomy" id="79923"/>
    <lineage>
        <taxon>Eukaryota</taxon>
        <taxon>Metazoa</taxon>
        <taxon>Spiralia</taxon>
        <taxon>Lophotrochozoa</taxon>
        <taxon>Platyhelminthes</taxon>
        <taxon>Trematoda</taxon>
        <taxon>Digenea</taxon>
        <taxon>Opisthorchiida</taxon>
        <taxon>Opisthorchiata</taxon>
        <taxon>Opisthorchiidae</taxon>
        <taxon>Clonorchis</taxon>
    </lineage>
</organism>
<accession>G7YEP8</accession>
<dbReference type="EMBL" id="DF143153">
    <property type="protein sequence ID" value="GAA51431.1"/>
    <property type="molecule type" value="Genomic_DNA"/>
</dbReference>